<name>A0A1H7IMZ1_9GAMM</name>
<feature type="compositionally biased region" description="Acidic residues" evidence="6">
    <location>
        <begin position="123"/>
        <end position="133"/>
    </location>
</feature>
<dbReference type="Gene3D" id="3.30.2420.10">
    <property type="entry name" value="TonB"/>
    <property type="match status" value="1"/>
</dbReference>
<dbReference type="InterPro" id="IPR006260">
    <property type="entry name" value="TonB/TolA_C"/>
</dbReference>
<evidence type="ECO:0000256" key="3">
    <source>
        <dbReference type="ARBA" id="ARBA00022989"/>
    </source>
</evidence>
<evidence type="ECO:0000256" key="6">
    <source>
        <dbReference type="SAM" id="MobiDB-lite"/>
    </source>
</evidence>
<feature type="compositionally biased region" description="Acidic residues" evidence="6">
    <location>
        <begin position="99"/>
        <end position="109"/>
    </location>
</feature>
<gene>
    <name evidence="8" type="ORF">SAMN04488129_103170</name>
</gene>
<dbReference type="GO" id="GO:0015031">
    <property type="term" value="P:protein transport"/>
    <property type="evidence" value="ECO:0007669"/>
    <property type="project" value="UniProtKB-UniRule"/>
</dbReference>
<dbReference type="PRINTS" id="PR01374">
    <property type="entry name" value="TONBPROTEIN"/>
</dbReference>
<keyword evidence="3" id="KW-1133">Transmembrane helix</keyword>
<dbReference type="InterPro" id="IPR003538">
    <property type="entry name" value="TonB"/>
</dbReference>
<keyword evidence="5" id="KW-0653">Protein transport</keyword>
<keyword evidence="5" id="KW-1003">Cell membrane</keyword>
<feature type="compositionally biased region" description="Polar residues" evidence="6">
    <location>
        <begin position="148"/>
        <end position="161"/>
    </location>
</feature>
<dbReference type="GO" id="GO:0031992">
    <property type="term" value="F:energy transducer activity"/>
    <property type="evidence" value="ECO:0007669"/>
    <property type="project" value="InterPro"/>
</dbReference>
<feature type="domain" description="TonB C-terminal" evidence="7">
    <location>
        <begin position="177"/>
        <end position="264"/>
    </location>
</feature>
<dbReference type="GO" id="GO:0005886">
    <property type="term" value="C:plasma membrane"/>
    <property type="evidence" value="ECO:0007669"/>
    <property type="project" value="UniProtKB-SubCell"/>
</dbReference>
<evidence type="ECO:0000313" key="9">
    <source>
        <dbReference type="Proteomes" id="UP000198807"/>
    </source>
</evidence>
<reference evidence="9" key="1">
    <citation type="submission" date="2016-10" db="EMBL/GenBank/DDBJ databases">
        <authorList>
            <person name="Varghese N."/>
            <person name="Submissions S."/>
        </authorList>
    </citation>
    <scope>NUCLEOTIDE SEQUENCE [LARGE SCALE GENOMIC DNA]</scope>
    <source>
        <strain evidence="9">CGMCC 1.9150</strain>
    </source>
</reference>
<dbReference type="EMBL" id="FOBC01000003">
    <property type="protein sequence ID" value="SEK63861.1"/>
    <property type="molecule type" value="Genomic_DNA"/>
</dbReference>
<feature type="compositionally biased region" description="Pro residues" evidence="6">
    <location>
        <begin position="64"/>
        <end position="77"/>
    </location>
</feature>
<dbReference type="Pfam" id="PF03544">
    <property type="entry name" value="TonB_C"/>
    <property type="match status" value="1"/>
</dbReference>
<evidence type="ECO:0000256" key="4">
    <source>
        <dbReference type="ARBA" id="ARBA00023136"/>
    </source>
</evidence>
<dbReference type="SUPFAM" id="SSF74653">
    <property type="entry name" value="TolA/TonB C-terminal domain"/>
    <property type="match status" value="1"/>
</dbReference>
<dbReference type="AlphaFoldDB" id="A0A1H7IMZ1"/>
<evidence type="ECO:0000313" key="8">
    <source>
        <dbReference type="EMBL" id="SEK63861.1"/>
    </source>
</evidence>
<feature type="compositionally biased region" description="Low complexity" evidence="6">
    <location>
        <begin position="53"/>
        <end position="63"/>
    </location>
</feature>
<keyword evidence="5" id="KW-0997">Cell inner membrane</keyword>
<proteinExistence type="inferred from homology"/>
<feature type="compositionally biased region" description="Low complexity" evidence="6">
    <location>
        <begin position="78"/>
        <end position="98"/>
    </location>
</feature>
<organism evidence="8 9">
    <name type="scientific">Halomonas daqiaonensis</name>
    <dbReference type="NCBI Taxonomy" id="650850"/>
    <lineage>
        <taxon>Bacteria</taxon>
        <taxon>Pseudomonadati</taxon>
        <taxon>Pseudomonadota</taxon>
        <taxon>Gammaproteobacteria</taxon>
        <taxon>Oceanospirillales</taxon>
        <taxon>Halomonadaceae</taxon>
        <taxon>Halomonas</taxon>
    </lineage>
</organism>
<keyword evidence="5" id="KW-0735">Signal-anchor</keyword>
<comment type="function">
    <text evidence="5">Interacts with outer membrane receptor proteins that carry out high-affinity binding and energy dependent uptake into the periplasmic space of specific substrates. It could act to transduce energy from the cytoplasmic membrane to specific energy-requiring processes in the outer membrane, resulting in the release into the periplasm of ligands bound by these outer membrane proteins.</text>
</comment>
<dbReference type="GO" id="GO:0030288">
    <property type="term" value="C:outer membrane-bounded periplasmic space"/>
    <property type="evidence" value="ECO:0007669"/>
    <property type="project" value="InterPro"/>
</dbReference>
<comment type="similarity">
    <text evidence="5">Belongs to the TonB family.</text>
</comment>
<sequence>MTRVPLSALAGVTMALLLFWLLALLVAPPEPEIEMLEMSMPITSVEPPEAEPEAVQPPAEVVPSSPPEPVAPPPIADPAPLAEGEMALPEPELPPVEVEPLELDTDLPELSEARPEPPPEPEPQPEPEPEPEPETQPRPEPEPRPGATAQSFESTMASGEPTNGEPDTGSPDTGEPVDVGQVAPTERVPPDYPSRAQRRGLEGHVELAFVIHADGSVDPSSIRVLSARPRNIFDRAARQAVAQWRFAPAEGLRRARQRLEFQLR</sequence>
<dbReference type="GO" id="GO:0055085">
    <property type="term" value="P:transmembrane transport"/>
    <property type="evidence" value="ECO:0007669"/>
    <property type="project" value="InterPro"/>
</dbReference>
<keyword evidence="5" id="KW-0813">Transport</keyword>
<feature type="region of interest" description="Disordered" evidence="6">
    <location>
        <begin position="45"/>
        <end position="199"/>
    </location>
</feature>
<accession>A0A1H7IMZ1</accession>
<protein>
    <recommendedName>
        <fullName evidence="5">Protein TonB</fullName>
    </recommendedName>
</protein>
<keyword evidence="9" id="KW-1185">Reference proteome</keyword>
<evidence type="ECO:0000259" key="7">
    <source>
        <dbReference type="PROSITE" id="PS52015"/>
    </source>
</evidence>
<dbReference type="NCBIfam" id="TIGR01352">
    <property type="entry name" value="tonB_Cterm"/>
    <property type="match status" value="1"/>
</dbReference>
<evidence type="ECO:0000256" key="1">
    <source>
        <dbReference type="ARBA" id="ARBA00004167"/>
    </source>
</evidence>
<comment type="subcellular location">
    <subcellularLocation>
        <location evidence="5">Cell inner membrane</location>
        <topology evidence="5">Single-pass membrane protein</topology>
        <orientation evidence="5">Periplasmic side</orientation>
    </subcellularLocation>
    <subcellularLocation>
        <location evidence="1">Membrane</location>
        <topology evidence="1">Single-pass membrane protein</topology>
    </subcellularLocation>
</comment>
<keyword evidence="2" id="KW-0812">Transmembrane</keyword>
<dbReference type="GO" id="GO:0015891">
    <property type="term" value="P:siderophore transport"/>
    <property type="evidence" value="ECO:0007669"/>
    <property type="project" value="InterPro"/>
</dbReference>
<dbReference type="Proteomes" id="UP000198807">
    <property type="component" value="Unassembled WGS sequence"/>
</dbReference>
<dbReference type="OrthoDB" id="1628901at2"/>
<evidence type="ECO:0000256" key="2">
    <source>
        <dbReference type="ARBA" id="ARBA00022692"/>
    </source>
</evidence>
<evidence type="ECO:0000256" key="5">
    <source>
        <dbReference type="RuleBase" id="RU362123"/>
    </source>
</evidence>
<dbReference type="PROSITE" id="PS52015">
    <property type="entry name" value="TONB_CTD"/>
    <property type="match status" value="1"/>
</dbReference>
<dbReference type="InterPro" id="IPR037682">
    <property type="entry name" value="TonB_C"/>
</dbReference>
<keyword evidence="4" id="KW-0472">Membrane</keyword>
<dbReference type="RefSeq" id="WP_089710653.1">
    <property type="nucleotide sequence ID" value="NZ_FOBC01000003.1"/>
</dbReference>
<dbReference type="STRING" id="650850.SAMN04488129_103170"/>